<dbReference type="Proteomes" id="UP000789702">
    <property type="component" value="Unassembled WGS sequence"/>
</dbReference>
<protein>
    <submittedName>
        <fullName evidence="1">10179_t:CDS:1</fullName>
    </submittedName>
</protein>
<dbReference type="EMBL" id="CAJVPU010008803">
    <property type="protein sequence ID" value="CAG8588022.1"/>
    <property type="molecule type" value="Genomic_DNA"/>
</dbReference>
<comment type="caution">
    <text evidence="1">The sequence shown here is derived from an EMBL/GenBank/DDBJ whole genome shotgun (WGS) entry which is preliminary data.</text>
</comment>
<reference evidence="1" key="1">
    <citation type="submission" date="2021-06" db="EMBL/GenBank/DDBJ databases">
        <authorList>
            <person name="Kallberg Y."/>
            <person name="Tangrot J."/>
            <person name="Rosling A."/>
        </authorList>
    </citation>
    <scope>NUCLEOTIDE SEQUENCE</scope>
    <source>
        <strain evidence="1">IL203A</strain>
    </source>
</reference>
<accession>A0ACA9MN97</accession>
<keyword evidence="2" id="KW-1185">Reference proteome</keyword>
<evidence type="ECO:0000313" key="2">
    <source>
        <dbReference type="Proteomes" id="UP000789702"/>
    </source>
</evidence>
<name>A0ACA9MN97_9GLOM</name>
<gene>
    <name evidence="1" type="ORF">DHETER_LOCUS6743</name>
</gene>
<sequence length="337" mass="39809">MELSDYKTPEQISYIFKNKFLNEVSLKENEKAYLIKRTQQSLDAINIITKKNKKRKCESCQNYVFAFQYCENCICYYLQQSYSNWTSGNKEIDDAIQNAQKNTSRPDHVIEWVPFEDFEMVQYLNKGGYASIYKAEWRKGRYDKWNAQLKILERCGMHEIILKMLTNSCKKNSGWLNEIITHFIYKDIRQLLPCYGLTKNQNTGDFMLILERMEYNLREYLFINSRKLTWTQSGHENDAELALGIIRGKRPHVDDSIPYEYATLIRQCWHDFPDSRPNALYIYKKISSLYKEFIGTENNNILGETFMCNGNLSNFTENLTMKSSKLYDLSDLSALIM</sequence>
<evidence type="ECO:0000313" key="1">
    <source>
        <dbReference type="EMBL" id="CAG8588022.1"/>
    </source>
</evidence>
<proteinExistence type="predicted"/>
<organism evidence="1 2">
    <name type="scientific">Dentiscutata heterogama</name>
    <dbReference type="NCBI Taxonomy" id="1316150"/>
    <lineage>
        <taxon>Eukaryota</taxon>
        <taxon>Fungi</taxon>
        <taxon>Fungi incertae sedis</taxon>
        <taxon>Mucoromycota</taxon>
        <taxon>Glomeromycotina</taxon>
        <taxon>Glomeromycetes</taxon>
        <taxon>Diversisporales</taxon>
        <taxon>Gigasporaceae</taxon>
        <taxon>Dentiscutata</taxon>
    </lineage>
</organism>